<protein>
    <recommendedName>
        <fullName evidence="1">3-deoxy-D-manno-octulosonic acid transferase</fullName>
        <shortName evidence="1">Kdo transferase</shortName>
        <ecNumber evidence="1">2.4.99.12</ecNumber>
    </recommendedName>
    <alternativeName>
        <fullName evidence="1">Lipid IV(A) 3-deoxy-D-manno-octulosonic acid transferase</fullName>
    </alternativeName>
</protein>
<dbReference type="Proteomes" id="UP000533429">
    <property type="component" value="Unassembled WGS sequence"/>
</dbReference>
<accession>A0A850QYS9</accession>
<keyword evidence="1" id="KW-1003">Cell membrane</keyword>
<comment type="subcellular location">
    <subcellularLocation>
        <location evidence="1">Cell membrane</location>
    </subcellularLocation>
</comment>
<dbReference type="SUPFAM" id="SSF53756">
    <property type="entry name" value="UDP-Glycosyltransferase/glycogen phosphorylase"/>
    <property type="match status" value="1"/>
</dbReference>
<evidence type="ECO:0000259" key="3">
    <source>
        <dbReference type="Pfam" id="PF04413"/>
    </source>
</evidence>
<dbReference type="UniPathway" id="UPA00958"/>
<dbReference type="Pfam" id="PF00534">
    <property type="entry name" value="Glycos_transf_1"/>
    <property type="match status" value="1"/>
</dbReference>
<evidence type="ECO:0000259" key="2">
    <source>
        <dbReference type="Pfam" id="PF00534"/>
    </source>
</evidence>
<dbReference type="PANTHER" id="PTHR42755:SF1">
    <property type="entry name" value="3-DEOXY-D-MANNO-OCTULOSONIC ACID TRANSFERASE, MITOCHONDRIAL-RELATED"/>
    <property type="match status" value="1"/>
</dbReference>
<dbReference type="Gene3D" id="3.40.50.2000">
    <property type="entry name" value="Glycogen Phosphorylase B"/>
    <property type="match status" value="1"/>
</dbReference>
<reference evidence="4 5" key="1">
    <citation type="submission" date="2020-06" db="EMBL/GenBank/DDBJ databases">
        <title>Photobacterium damselae subsp. damselae comparative genomics.</title>
        <authorList>
            <person name="Osorio C.R."/>
        </authorList>
    </citation>
    <scope>NUCLEOTIDE SEQUENCE [LARGE SCALE GENOMIC DNA]</scope>
    <source>
        <strain evidence="4 5">TW250/03</strain>
    </source>
</reference>
<dbReference type="InterPro" id="IPR007507">
    <property type="entry name" value="Glycos_transf_N"/>
</dbReference>
<keyword evidence="1" id="KW-0472">Membrane</keyword>
<feature type="domain" description="Glycosyl transferase family 1" evidence="2">
    <location>
        <begin position="74"/>
        <end position="231"/>
    </location>
</feature>
<name>A0A850QYS9_PHODD</name>
<sequence length="252" mass="27954">LLSRIDKILCLHTDDAARFLNIGASSEKITVTGSIKYDLTVDPIIFEQAKQLRTQLGDKRPILIAASTHKGEDEQVFSAFNTILQHNIDALLIIVPRHPERFNEVELMAEKNFQFTVHRRTSKAEINPITQVYLADTMGEMLLLLASSDVTFMGGSLIGDKVGGHNLLEPAAVGKPAITGPSYYNFIDITEQLHQANAIEICQDSSMLAEQVITLFSNPKSQHLMGENGRKVVQQNQGAVQRTIDSITDYLH</sequence>
<evidence type="ECO:0000313" key="5">
    <source>
        <dbReference type="Proteomes" id="UP000533429"/>
    </source>
</evidence>
<comment type="catalytic activity">
    <reaction evidence="1">
        <text>lipid IVA (E. coli) + CMP-3-deoxy-beta-D-manno-octulosonate = alpha-Kdo-(2-&gt;6)-lipid IVA (E. coli) + CMP + H(+)</text>
        <dbReference type="Rhea" id="RHEA:28066"/>
        <dbReference type="ChEBI" id="CHEBI:15378"/>
        <dbReference type="ChEBI" id="CHEBI:58603"/>
        <dbReference type="ChEBI" id="CHEBI:60364"/>
        <dbReference type="ChEBI" id="CHEBI:60377"/>
        <dbReference type="ChEBI" id="CHEBI:85987"/>
        <dbReference type="EC" id="2.4.99.12"/>
    </reaction>
</comment>
<dbReference type="Pfam" id="PF04413">
    <property type="entry name" value="Glycos_transf_N"/>
    <property type="match status" value="1"/>
</dbReference>
<comment type="pathway">
    <text evidence="1">Bacterial outer membrane biogenesis; LPS core biosynthesis.</text>
</comment>
<dbReference type="GO" id="GO:0043842">
    <property type="term" value="F:Kdo transferase activity"/>
    <property type="evidence" value="ECO:0007669"/>
    <property type="project" value="UniProtKB-EC"/>
</dbReference>
<comment type="function">
    <text evidence="1">Involved in lipopolysaccharide (LPS) biosynthesis. Catalyzes the transfer of 3-deoxy-D-manno-octulosonate (Kdo) residue(s) from CMP-Kdo to lipid IV(A), the tetraacyldisaccharide-1,4'-bisphosphate precursor of lipid A.</text>
</comment>
<dbReference type="GO" id="GO:0009244">
    <property type="term" value="P:lipopolysaccharide core region biosynthetic process"/>
    <property type="evidence" value="ECO:0007669"/>
    <property type="project" value="UniProtKB-UniRule"/>
</dbReference>
<dbReference type="InterPro" id="IPR001296">
    <property type="entry name" value="Glyco_trans_1"/>
</dbReference>
<dbReference type="InterPro" id="IPR039901">
    <property type="entry name" value="Kdotransferase"/>
</dbReference>
<proteinExistence type="inferred from homology"/>
<feature type="non-terminal residue" evidence="4">
    <location>
        <position position="1"/>
    </location>
</feature>
<dbReference type="GO" id="GO:0005886">
    <property type="term" value="C:plasma membrane"/>
    <property type="evidence" value="ECO:0007669"/>
    <property type="project" value="UniProtKB-SubCell"/>
</dbReference>
<gene>
    <name evidence="4" type="ORF">HWA77_13695</name>
</gene>
<feature type="domain" description="3-deoxy-D-manno-octulosonic-acid transferase N-terminal" evidence="3">
    <location>
        <begin position="1"/>
        <end position="38"/>
    </location>
</feature>
<dbReference type="PANTHER" id="PTHR42755">
    <property type="entry name" value="3-DEOXY-MANNO-OCTULOSONATE CYTIDYLYLTRANSFERASE"/>
    <property type="match status" value="1"/>
</dbReference>
<evidence type="ECO:0000313" key="4">
    <source>
        <dbReference type="EMBL" id="NVP01265.1"/>
    </source>
</evidence>
<comment type="similarity">
    <text evidence="1">Belongs to the glycosyltransferase group 1 family.</text>
</comment>
<evidence type="ECO:0000256" key="1">
    <source>
        <dbReference type="RuleBase" id="RU365103"/>
    </source>
</evidence>
<keyword evidence="1 4" id="KW-0808">Transferase</keyword>
<dbReference type="GO" id="GO:0009245">
    <property type="term" value="P:lipid A biosynthetic process"/>
    <property type="evidence" value="ECO:0007669"/>
    <property type="project" value="TreeGrafter"/>
</dbReference>
<comment type="caution">
    <text evidence="4">The sequence shown here is derived from an EMBL/GenBank/DDBJ whole genome shotgun (WGS) entry which is preliminary data.</text>
</comment>
<dbReference type="EMBL" id="JABXOR010000854">
    <property type="protein sequence ID" value="NVP01265.1"/>
    <property type="molecule type" value="Genomic_DNA"/>
</dbReference>
<dbReference type="EC" id="2.4.99.12" evidence="1"/>
<keyword evidence="1" id="KW-0448">Lipopolysaccharide biosynthesis</keyword>
<dbReference type="AlphaFoldDB" id="A0A850QYS9"/>
<organism evidence="4 5">
    <name type="scientific">Photobacterium damselae subsp. damselae</name>
    <name type="common">Listonella damsela</name>
    <dbReference type="NCBI Taxonomy" id="85581"/>
    <lineage>
        <taxon>Bacteria</taxon>
        <taxon>Pseudomonadati</taxon>
        <taxon>Pseudomonadota</taxon>
        <taxon>Gammaproteobacteria</taxon>
        <taxon>Vibrionales</taxon>
        <taxon>Vibrionaceae</taxon>
        <taxon>Photobacterium</taxon>
    </lineage>
</organism>